<reference evidence="1 2" key="1">
    <citation type="journal article" date="2022" name="Nat. Ecol. Evol.">
        <title>A masculinizing supergene underlies an exaggerated male reproductive morph in a spider.</title>
        <authorList>
            <person name="Hendrickx F."/>
            <person name="De Corte Z."/>
            <person name="Sonet G."/>
            <person name="Van Belleghem S.M."/>
            <person name="Kostlbacher S."/>
            <person name="Vangestel C."/>
        </authorList>
    </citation>
    <scope>NUCLEOTIDE SEQUENCE [LARGE SCALE GENOMIC DNA]</scope>
    <source>
        <strain evidence="1">W744_W776</strain>
    </source>
</reference>
<sequence>MCNSNKIKGSEIPCKSDGIIHLYLLSARQSSSSSSAQIDPGIAHTPVRIPMLLNNIMQPHRRRERQRLKGVETE</sequence>
<comment type="caution">
    <text evidence="1">The sequence shown here is derived from an EMBL/GenBank/DDBJ whole genome shotgun (WGS) entry which is preliminary data.</text>
</comment>
<dbReference type="Proteomes" id="UP000827092">
    <property type="component" value="Unassembled WGS sequence"/>
</dbReference>
<protein>
    <submittedName>
        <fullName evidence="1">Uncharacterized protein</fullName>
    </submittedName>
</protein>
<keyword evidence="2" id="KW-1185">Reference proteome</keyword>
<accession>A0AAV6VWE7</accession>
<dbReference type="AlphaFoldDB" id="A0AAV6VWE7"/>
<name>A0AAV6VWE7_9ARAC</name>
<evidence type="ECO:0000313" key="1">
    <source>
        <dbReference type="EMBL" id="KAG8200124.1"/>
    </source>
</evidence>
<evidence type="ECO:0000313" key="2">
    <source>
        <dbReference type="Proteomes" id="UP000827092"/>
    </source>
</evidence>
<dbReference type="EMBL" id="JAFNEN010000019">
    <property type="protein sequence ID" value="KAG8200124.1"/>
    <property type="molecule type" value="Genomic_DNA"/>
</dbReference>
<gene>
    <name evidence="1" type="ORF">JTE90_018913</name>
</gene>
<organism evidence="1 2">
    <name type="scientific">Oedothorax gibbosus</name>
    <dbReference type="NCBI Taxonomy" id="931172"/>
    <lineage>
        <taxon>Eukaryota</taxon>
        <taxon>Metazoa</taxon>
        <taxon>Ecdysozoa</taxon>
        <taxon>Arthropoda</taxon>
        <taxon>Chelicerata</taxon>
        <taxon>Arachnida</taxon>
        <taxon>Araneae</taxon>
        <taxon>Araneomorphae</taxon>
        <taxon>Entelegynae</taxon>
        <taxon>Araneoidea</taxon>
        <taxon>Linyphiidae</taxon>
        <taxon>Erigoninae</taxon>
        <taxon>Oedothorax</taxon>
    </lineage>
</organism>
<proteinExistence type="predicted"/>